<accession>A0A916UTR5</accession>
<proteinExistence type="predicted"/>
<gene>
    <name evidence="1" type="ORF">GCM10011396_38790</name>
</gene>
<comment type="caution">
    <text evidence="1">The sequence shown here is derived from an EMBL/GenBank/DDBJ whole genome shotgun (WGS) entry which is preliminary data.</text>
</comment>
<keyword evidence="2" id="KW-1185">Reference proteome</keyword>
<evidence type="ECO:0000313" key="1">
    <source>
        <dbReference type="EMBL" id="GGC87809.1"/>
    </source>
</evidence>
<evidence type="ECO:0000313" key="2">
    <source>
        <dbReference type="Proteomes" id="UP000637423"/>
    </source>
</evidence>
<protein>
    <submittedName>
        <fullName evidence="1">Uncharacterized protein</fullName>
    </submittedName>
</protein>
<sequence>MTLSISSDVIGAAPMTSCAFGVKSDEFVHDYIMSGDKVLVDTAGRSGQRNPIIGS</sequence>
<reference evidence="1" key="2">
    <citation type="submission" date="2020-09" db="EMBL/GenBank/DDBJ databases">
        <authorList>
            <person name="Sun Q."/>
            <person name="Zhou Y."/>
        </authorList>
    </citation>
    <scope>NUCLEOTIDE SEQUENCE</scope>
    <source>
        <strain evidence="1">CGMCC 1.10998</strain>
    </source>
</reference>
<dbReference type="Proteomes" id="UP000637423">
    <property type="component" value="Unassembled WGS sequence"/>
</dbReference>
<name>A0A916UTR5_9BURK</name>
<dbReference type="AlphaFoldDB" id="A0A916UTR5"/>
<dbReference type="EMBL" id="BMED01000004">
    <property type="protein sequence ID" value="GGC87809.1"/>
    <property type="molecule type" value="Genomic_DNA"/>
</dbReference>
<reference evidence="1" key="1">
    <citation type="journal article" date="2014" name="Int. J. Syst. Evol. Microbiol.">
        <title>Complete genome sequence of Corynebacterium casei LMG S-19264T (=DSM 44701T), isolated from a smear-ripened cheese.</title>
        <authorList>
            <consortium name="US DOE Joint Genome Institute (JGI-PGF)"/>
            <person name="Walter F."/>
            <person name="Albersmeier A."/>
            <person name="Kalinowski J."/>
            <person name="Ruckert C."/>
        </authorList>
    </citation>
    <scope>NUCLEOTIDE SEQUENCE</scope>
    <source>
        <strain evidence="1">CGMCC 1.10998</strain>
    </source>
</reference>
<organism evidence="1 2">
    <name type="scientific">Undibacterium terreum</name>
    <dbReference type="NCBI Taxonomy" id="1224302"/>
    <lineage>
        <taxon>Bacteria</taxon>
        <taxon>Pseudomonadati</taxon>
        <taxon>Pseudomonadota</taxon>
        <taxon>Betaproteobacteria</taxon>
        <taxon>Burkholderiales</taxon>
        <taxon>Oxalobacteraceae</taxon>
        <taxon>Undibacterium</taxon>
    </lineage>
</organism>